<feature type="transmembrane region" description="Helical" evidence="1">
    <location>
        <begin position="12"/>
        <end position="29"/>
    </location>
</feature>
<evidence type="ECO:0000313" key="3">
    <source>
        <dbReference type="EMBL" id="ERJ94902.1"/>
    </source>
</evidence>
<evidence type="ECO:0000259" key="2">
    <source>
        <dbReference type="Pfam" id="PF13817"/>
    </source>
</evidence>
<organism evidence="3 4">
    <name type="scientific">Ruminococcus callidus ATCC 27760</name>
    <dbReference type="NCBI Taxonomy" id="411473"/>
    <lineage>
        <taxon>Bacteria</taxon>
        <taxon>Bacillati</taxon>
        <taxon>Bacillota</taxon>
        <taxon>Clostridia</taxon>
        <taxon>Eubacteriales</taxon>
        <taxon>Oscillospiraceae</taxon>
        <taxon>Ruminococcus</taxon>
    </lineage>
</organism>
<keyword evidence="1" id="KW-0812">Transmembrane</keyword>
<reference evidence="3 4" key="1">
    <citation type="submission" date="2013-07" db="EMBL/GenBank/DDBJ databases">
        <authorList>
            <person name="Weinstock G."/>
            <person name="Sodergren E."/>
            <person name="Wylie T."/>
            <person name="Fulton L."/>
            <person name="Fulton R."/>
            <person name="Fronick C."/>
            <person name="O'Laughlin M."/>
            <person name="Godfrey J."/>
            <person name="Miner T."/>
            <person name="Herter B."/>
            <person name="Appelbaum E."/>
            <person name="Cordes M."/>
            <person name="Lek S."/>
            <person name="Wollam A."/>
            <person name="Pepin K.H."/>
            <person name="Palsikar V.B."/>
            <person name="Mitreva M."/>
            <person name="Wilson R.K."/>
        </authorList>
    </citation>
    <scope>NUCLEOTIDE SEQUENCE [LARGE SCALE GENOMIC DNA]</scope>
    <source>
        <strain evidence="3 4">ATCC 27760</strain>
    </source>
</reference>
<dbReference type="HOGENOM" id="CLU_023034_5_4_9"/>
<dbReference type="eggNOG" id="COG4974">
    <property type="taxonomic scope" value="Bacteria"/>
</dbReference>
<gene>
    <name evidence="3" type="ORF">RUMCAL_01815</name>
</gene>
<comment type="caution">
    <text evidence="3">The sequence shown here is derived from an EMBL/GenBank/DDBJ whole genome shotgun (WGS) entry which is preliminary data.</text>
</comment>
<keyword evidence="1" id="KW-0472">Membrane</keyword>
<dbReference type="OrthoDB" id="9760067at2"/>
<feature type="domain" description="Transposase IS66 C-terminal" evidence="2">
    <location>
        <begin position="2"/>
        <end position="43"/>
    </location>
</feature>
<proteinExistence type="predicted"/>
<name>U2KRJ1_9FIRM</name>
<keyword evidence="4" id="KW-1185">Reference proteome</keyword>
<evidence type="ECO:0000313" key="4">
    <source>
        <dbReference type="Proteomes" id="UP000016662"/>
    </source>
</evidence>
<dbReference type="PATRIC" id="fig|411473.3.peg.1487"/>
<dbReference type="RefSeq" id="WP_021683311.1">
    <property type="nucleotide sequence ID" value="NZ_KI260477.1"/>
</dbReference>
<evidence type="ECO:0000256" key="1">
    <source>
        <dbReference type="SAM" id="Phobius"/>
    </source>
</evidence>
<dbReference type="AlphaFoldDB" id="U2KRJ1"/>
<sequence>MSVIETAKRNGLNVFGYLSYLMLVLPSWGKTPSDEQLDSIMPWSATLPETCHRTYHQIVENMAEVK</sequence>
<dbReference type="Pfam" id="PF13817">
    <property type="entry name" value="DDE_Tnp_IS66_C"/>
    <property type="match status" value="1"/>
</dbReference>
<dbReference type="InterPro" id="IPR039552">
    <property type="entry name" value="IS66_C"/>
</dbReference>
<keyword evidence="1" id="KW-1133">Transmembrane helix</keyword>
<dbReference type="Proteomes" id="UP000016662">
    <property type="component" value="Unassembled WGS sequence"/>
</dbReference>
<accession>U2KRJ1</accession>
<protein>
    <recommendedName>
        <fullName evidence="2">Transposase IS66 C-terminal domain-containing protein</fullName>
    </recommendedName>
</protein>
<dbReference type="EMBL" id="AWVF01000229">
    <property type="protein sequence ID" value="ERJ94902.1"/>
    <property type="molecule type" value="Genomic_DNA"/>
</dbReference>